<organism evidence="3 4">
    <name type="scientific">Alkalicaulis satelles</name>
    <dbReference type="NCBI Taxonomy" id="2609175"/>
    <lineage>
        <taxon>Bacteria</taxon>
        <taxon>Pseudomonadati</taxon>
        <taxon>Pseudomonadota</taxon>
        <taxon>Alphaproteobacteria</taxon>
        <taxon>Maricaulales</taxon>
        <taxon>Maricaulaceae</taxon>
        <taxon>Alkalicaulis</taxon>
    </lineage>
</organism>
<dbReference type="Pfam" id="PF13372">
    <property type="entry name" value="Alginate_exp"/>
    <property type="match status" value="1"/>
</dbReference>
<reference evidence="3 4" key="1">
    <citation type="submission" date="2019-09" db="EMBL/GenBank/DDBJ databases">
        <authorList>
            <person name="Kevbrin V."/>
            <person name="Grouzdev D.S."/>
        </authorList>
    </citation>
    <scope>NUCLEOTIDE SEQUENCE [LARGE SCALE GENOMIC DNA]</scope>
    <source>
        <strain evidence="3 4">G-192</strain>
    </source>
</reference>
<dbReference type="InterPro" id="IPR025388">
    <property type="entry name" value="Alginate_export_dom"/>
</dbReference>
<name>A0A5M6ZI50_9PROT</name>
<feature type="domain" description="Alginate export" evidence="2">
    <location>
        <begin position="37"/>
        <end position="421"/>
    </location>
</feature>
<sequence>MNPIGFMTAASVLGLGLAGQAGANEGDGQARILPERVSVSGSLRLRHETLSAPYRAGRDGSDQQASWRLRILGEFDAGAVTFGAELLDARTWLNDEGSVLAVNTVNAAELFQAYARVSTGDASSVQIGRMIMTVGSGRLIAHNNFANSPNNFEGVRWRQKFNDDWSLDSFYGAPVRIAPRDRQAILNNTAQIDQAEWGTRLWAGHLTRKLAPGRGHLEGYVIGLNHQNGTDTYTAGLRLLRAPSAGAWDHDLEGALQFGSRPVAGGRQDIRAGFTHLEAGYTFQDAWRTRLSAQLTYATGDKAGGDFGRFNSIFGGRRGDFGPTGIFGPVGRDNVVAGGVRYQARTGPVQLQARVLETRLAQTEDRWGRANLADATGQSGRRIGIVSDMSVGYNLPNLTNTRLEAGLGHIAKGRFARTAPNAPDSRDVVYSFVMLNRSF</sequence>
<dbReference type="AlphaFoldDB" id="A0A5M6ZI50"/>
<dbReference type="EMBL" id="VWOJ01000001">
    <property type="protein sequence ID" value="KAA5804493.1"/>
    <property type="molecule type" value="Genomic_DNA"/>
</dbReference>
<accession>A0A5M6ZI50</accession>
<evidence type="ECO:0000259" key="2">
    <source>
        <dbReference type="Pfam" id="PF13372"/>
    </source>
</evidence>
<feature type="signal peptide" evidence="1">
    <location>
        <begin position="1"/>
        <end position="23"/>
    </location>
</feature>
<keyword evidence="4" id="KW-1185">Reference proteome</keyword>
<comment type="caution">
    <text evidence="3">The sequence shown here is derived from an EMBL/GenBank/DDBJ whole genome shotgun (WGS) entry which is preliminary data.</text>
</comment>
<evidence type="ECO:0000313" key="4">
    <source>
        <dbReference type="Proteomes" id="UP000325122"/>
    </source>
</evidence>
<evidence type="ECO:0000256" key="1">
    <source>
        <dbReference type="SAM" id="SignalP"/>
    </source>
</evidence>
<keyword evidence="1" id="KW-0732">Signal</keyword>
<proteinExistence type="predicted"/>
<dbReference type="Proteomes" id="UP000325122">
    <property type="component" value="Unassembled WGS sequence"/>
</dbReference>
<gene>
    <name evidence="3" type="ORF">F1654_00325</name>
</gene>
<feature type="chain" id="PRO_5024359082" description="Alginate export domain-containing protein" evidence="1">
    <location>
        <begin position="24"/>
        <end position="439"/>
    </location>
</feature>
<protein>
    <recommendedName>
        <fullName evidence="2">Alginate export domain-containing protein</fullName>
    </recommendedName>
</protein>
<evidence type="ECO:0000313" key="3">
    <source>
        <dbReference type="EMBL" id="KAA5804493.1"/>
    </source>
</evidence>